<feature type="transmembrane region" description="Helical" evidence="3">
    <location>
        <begin position="6"/>
        <end position="27"/>
    </location>
</feature>
<feature type="transmembrane region" description="Helical" evidence="3">
    <location>
        <begin position="34"/>
        <end position="56"/>
    </location>
</feature>
<evidence type="ECO:0000313" key="5">
    <source>
        <dbReference type="Proteomes" id="UP000481043"/>
    </source>
</evidence>
<evidence type="ECO:0000256" key="1">
    <source>
        <dbReference type="PIRNR" id="PIRNR018571"/>
    </source>
</evidence>
<keyword evidence="1 3" id="KW-0472">Membrane</keyword>
<feature type="transmembrane region" description="Helical" evidence="3">
    <location>
        <begin position="62"/>
        <end position="78"/>
    </location>
</feature>
<evidence type="ECO:0000256" key="3">
    <source>
        <dbReference type="SAM" id="Phobius"/>
    </source>
</evidence>
<reference evidence="4 5" key="1">
    <citation type="submission" date="2020-02" db="EMBL/GenBank/DDBJ databases">
        <title>Bacillus aquiflavi sp. nov., isolated from yellow water of strong flavor Chinese baijiu in Yibin region of China.</title>
        <authorList>
            <person name="Xie J."/>
        </authorList>
    </citation>
    <scope>NUCLEOTIDE SEQUENCE [LARGE SCALE GENOMIC DNA]</scope>
    <source>
        <strain evidence="4 5">SA4</strain>
    </source>
</reference>
<keyword evidence="1" id="KW-0645">Protease</keyword>
<dbReference type="InterPro" id="IPR005081">
    <property type="entry name" value="SpoIIGA"/>
</dbReference>
<dbReference type="GO" id="GO:0004190">
    <property type="term" value="F:aspartic-type endopeptidase activity"/>
    <property type="evidence" value="ECO:0007669"/>
    <property type="project" value="UniProtKB-KW"/>
</dbReference>
<keyword evidence="5" id="KW-1185">Reference proteome</keyword>
<evidence type="ECO:0000313" key="4">
    <source>
        <dbReference type="EMBL" id="NEY70320.1"/>
    </source>
</evidence>
<dbReference type="GO" id="GO:0030435">
    <property type="term" value="P:sporulation resulting in formation of a cellular spore"/>
    <property type="evidence" value="ECO:0007669"/>
    <property type="project" value="UniProtKB-KW"/>
</dbReference>
<comment type="function">
    <text evidence="1">Probable aspartic protease that is responsible for the proteolytic cleavage of the RNA polymerase sigma E factor (SigE/spoIIGB) to yield the active peptide in the mother cell during sporulation. Responds to a signal from the forespore that is triggered by the extracellular signal protein SpoIIR.</text>
</comment>
<dbReference type="GO" id="GO:0030436">
    <property type="term" value="P:asexual sporulation"/>
    <property type="evidence" value="ECO:0007669"/>
    <property type="project" value="InterPro"/>
</dbReference>
<dbReference type="NCBIfam" id="TIGR02854">
    <property type="entry name" value="spore_II_GA"/>
    <property type="match status" value="1"/>
</dbReference>
<evidence type="ECO:0000256" key="2">
    <source>
        <dbReference type="PIRSR" id="PIRSR018571-1"/>
    </source>
</evidence>
<dbReference type="EC" id="3.4.23.-" evidence="1"/>
<dbReference type="AlphaFoldDB" id="A0A6M0Q4E3"/>
<feature type="transmembrane region" description="Helical" evidence="3">
    <location>
        <begin position="90"/>
        <end position="109"/>
    </location>
</feature>
<accession>A0A6M0Q4E3</accession>
<keyword evidence="3" id="KW-0812">Transmembrane</keyword>
<dbReference type="GO" id="GO:0006508">
    <property type="term" value="P:proteolysis"/>
    <property type="evidence" value="ECO:0007669"/>
    <property type="project" value="UniProtKB-KW"/>
</dbReference>
<keyword evidence="1" id="KW-0749">Sporulation</keyword>
<comment type="subunit">
    <text evidence="1">Self-associates. Interacts with SigE. Interacts with SpoIIR.</text>
</comment>
<gene>
    <name evidence="4" type="primary">spoIIGA</name>
    <name evidence="4" type="ORF">G4D63_01075</name>
</gene>
<dbReference type="GO" id="GO:0005886">
    <property type="term" value="C:plasma membrane"/>
    <property type="evidence" value="ECO:0007669"/>
    <property type="project" value="UniProtKB-SubCell"/>
</dbReference>
<feature type="active site" evidence="2">
    <location>
        <position position="183"/>
    </location>
</feature>
<keyword evidence="1" id="KW-0064">Aspartyl protease</keyword>
<keyword evidence="1" id="KW-1003">Cell membrane</keyword>
<keyword evidence="3" id="KW-1133">Transmembrane helix</keyword>
<proteinExistence type="inferred from homology"/>
<dbReference type="EMBL" id="JAAIWM010000001">
    <property type="protein sequence ID" value="NEY70320.1"/>
    <property type="molecule type" value="Genomic_DNA"/>
</dbReference>
<dbReference type="Proteomes" id="UP000481043">
    <property type="component" value="Unassembled WGS sequence"/>
</dbReference>
<comment type="caution">
    <text evidence="4">The sequence shown here is derived from an EMBL/GenBank/DDBJ whole genome shotgun (WGS) entry which is preliminary data.</text>
</comment>
<comment type="subcellular location">
    <subcellularLocation>
        <location evidence="1">Cell membrane</location>
    </subcellularLocation>
</comment>
<feature type="transmembrane region" description="Helical" evidence="3">
    <location>
        <begin position="129"/>
        <end position="147"/>
    </location>
</feature>
<dbReference type="PIRSF" id="PIRSF018571">
    <property type="entry name" value="SpoIIGA"/>
    <property type="match status" value="1"/>
</dbReference>
<protein>
    <recommendedName>
        <fullName evidence="1">Sporulation sigma-E factor-processing peptidase</fullName>
        <ecNumber evidence="1">3.4.23.-</ecNumber>
    </recommendedName>
    <alternativeName>
        <fullName evidence="1">Membrane-associated aspartic protease</fullName>
    </alternativeName>
    <alternativeName>
        <fullName evidence="1">Stage II sporulation protein GA</fullName>
    </alternativeName>
</protein>
<name>A0A6M0Q4E3_9BACI</name>
<sequence length="305" mass="34574">MTVYLDAIWLLNFCIDASLLLLTAIILKRKFNKIRLICSALIGSSIVLFILTPYFAIMSHPIVKLLFSIVMVLTMFGFKRFRYFFQALLTFYFSTFLLGGGMLGAHYFFSTDLVIFEGMVATKSTGFGSPISWTFVLVGFPVLWYFSKTRIEDMEVKQIQFEQLVEVSITIEEKTISLTGLIDSGNQLSDPITKSPVMIVDVSKVKGFLPNEIIEKSEGLESFSTMDSSHHWESRLRIVPYRGVGQQNEFLVAIKPDLVRIVQKEEVIYVKKVLIGISHSTLSSDDEFDCIIHPKMLLQSTIQSA</sequence>
<comment type="similarity">
    <text evidence="1">Belongs to the peptidase U4 family.</text>
</comment>
<dbReference type="RefSeq" id="WP_163176827.1">
    <property type="nucleotide sequence ID" value="NZ_JAAIWM010000001.1"/>
</dbReference>
<dbReference type="Pfam" id="PF03419">
    <property type="entry name" value="Peptidase_U4"/>
    <property type="match status" value="1"/>
</dbReference>
<keyword evidence="1" id="KW-0378">Hydrolase</keyword>
<organism evidence="4 5">
    <name type="scientific">Bacillus mesophilus</name>
    <dbReference type="NCBI Taxonomy" id="1808955"/>
    <lineage>
        <taxon>Bacteria</taxon>
        <taxon>Bacillati</taxon>
        <taxon>Bacillota</taxon>
        <taxon>Bacilli</taxon>
        <taxon>Bacillales</taxon>
        <taxon>Bacillaceae</taxon>
        <taxon>Bacillus</taxon>
    </lineage>
</organism>